<dbReference type="Proteomes" id="UP000002497">
    <property type="component" value="Unassembled WGS sequence"/>
</dbReference>
<name>E9D3F3_COCPS</name>
<evidence type="ECO:0000313" key="2">
    <source>
        <dbReference type="Proteomes" id="UP000002497"/>
    </source>
</evidence>
<accession>E9D3F3</accession>
<reference evidence="2" key="2">
    <citation type="submission" date="2010-03" db="EMBL/GenBank/DDBJ databases">
        <title>The genome sequence of Coccidioides posadasii strain Silveira.</title>
        <authorList>
            <consortium name="The Broad Institute Genome Sequencing Center for Infectious Disease"/>
            <person name="Neafsey D."/>
            <person name="Orbach M."/>
            <person name="Henn M.R."/>
            <person name="Cole G.T."/>
            <person name="Galgiani J."/>
            <person name="Gardner M.J."/>
            <person name="Kirkland T.N."/>
            <person name="Taylor J.W."/>
            <person name="Young S.K."/>
            <person name="Zeng Q."/>
            <person name="Koehrsen M."/>
            <person name="Alvarado L."/>
            <person name="Berlin A."/>
            <person name="Borenstein D."/>
            <person name="Chapman S.B."/>
            <person name="Chen Z."/>
            <person name="Engels R."/>
            <person name="Freedman E."/>
            <person name="Gellesch M."/>
            <person name="Goldberg J."/>
            <person name="Griggs A."/>
            <person name="Gujja S."/>
            <person name="Heilman E."/>
            <person name="Heiman D."/>
            <person name="Howarth C."/>
            <person name="Jen D."/>
            <person name="Larson L."/>
            <person name="Mehta T."/>
            <person name="Neiman D."/>
            <person name="Park D."/>
            <person name="Pearson M."/>
            <person name="Richards J."/>
            <person name="Roberts A."/>
            <person name="Saif S."/>
            <person name="Shea T."/>
            <person name="Shenoy N."/>
            <person name="Sisk P."/>
            <person name="Stolte C."/>
            <person name="Sykes S."/>
            <person name="Walk T."/>
            <person name="White J."/>
            <person name="Yandava C."/>
            <person name="Haas B."/>
            <person name="Nusbaum C."/>
            <person name="Birren B."/>
        </authorList>
    </citation>
    <scope>NUCLEOTIDE SEQUENCE [LARGE SCALE GENOMIC DNA]</scope>
    <source>
        <strain evidence="2">RMSCC 757 / Silveira</strain>
    </source>
</reference>
<dbReference type="HOGENOM" id="CLU_2960603_0_0_1"/>
<proteinExistence type="predicted"/>
<evidence type="ECO:0000313" key="1">
    <source>
        <dbReference type="EMBL" id="EFW19148.1"/>
    </source>
</evidence>
<protein>
    <submittedName>
        <fullName evidence="1">Predicted protein</fullName>
    </submittedName>
</protein>
<organism evidence="2">
    <name type="scientific">Coccidioides posadasii (strain RMSCC 757 / Silveira)</name>
    <name type="common">Valley fever fungus</name>
    <dbReference type="NCBI Taxonomy" id="443226"/>
    <lineage>
        <taxon>Eukaryota</taxon>
        <taxon>Fungi</taxon>
        <taxon>Dikarya</taxon>
        <taxon>Ascomycota</taxon>
        <taxon>Pezizomycotina</taxon>
        <taxon>Eurotiomycetes</taxon>
        <taxon>Eurotiomycetidae</taxon>
        <taxon>Onygenales</taxon>
        <taxon>Onygenaceae</taxon>
        <taxon>Coccidioides</taxon>
    </lineage>
</organism>
<dbReference type="EMBL" id="GL636491">
    <property type="protein sequence ID" value="EFW19148.1"/>
    <property type="molecule type" value="Genomic_DNA"/>
</dbReference>
<sequence length="59" mass="6465">MAALSAVEFAAAKRRKEIARDAEQISGQPIIMDHYARCGSADAIDELELASISSEEHKY</sequence>
<dbReference type="AlphaFoldDB" id="E9D3F3"/>
<gene>
    <name evidence="1" type="ORF">CPSG_04694</name>
</gene>
<dbReference type="VEuPathDB" id="FungiDB:CPSG_04694"/>
<reference evidence="2" key="1">
    <citation type="journal article" date="2010" name="Genome Res.">
        <title>Population genomic sequencing of Coccidioides fungi reveals recent hybridization and transposon control.</title>
        <authorList>
            <person name="Neafsey D.E."/>
            <person name="Barker B.M."/>
            <person name="Sharpton T.J."/>
            <person name="Stajich J.E."/>
            <person name="Park D.J."/>
            <person name="Whiston E."/>
            <person name="Hung C.-Y."/>
            <person name="McMahan C."/>
            <person name="White J."/>
            <person name="Sykes S."/>
            <person name="Heiman D."/>
            <person name="Young S."/>
            <person name="Zeng Q."/>
            <person name="Abouelleil A."/>
            <person name="Aftuck L."/>
            <person name="Bessette D."/>
            <person name="Brown A."/>
            <person name="FitzGerald M."/>
            <person name="Lui A."/>
            <person name="Macdonald J.P."/>
            <person name="Priest M."/>
            <person name="Orbach M.J."/>
            <person name="Galgiani J.N."/>
            <person name="Kirkland T.N."/>
            <person name="Cole G.T."/>
            <person name="Birren B.W."/>
            <person name="Henn M.R."/>
            <person name="Taylor J.W."/>
            <person name="Rounsley S.D."/>
        </authorList>
    </citation>
    <scope>NUCLEOTIDE SEQUENCE [LARGE SCALE GENOMIC DNA]</scope>
    <source>
        <strain evidence="2">RMSCC 757 / Silveira</strain>
    </source>
</reference>
<keyword evidence="2" id="KW-1185">Reference proteome</keyword>